<comment type="caution">
    <text evidence="3">The sequence shown here is derived from an EMBL/GenBank/DDBJ whole genome shotgun (WGS) entry which is preliminary data.</text>
</comment>
<dbReference type="OrthoDB" id="1247465at2"/>
<reference evidence="3 4" key="1">
    <citation type="submission" date="2019-03" db="EMBL/GenBank/DDBJ databases">
        <title>Genomic Encyclopedia of Type Strains, Phase IV (KMG-IV): sequencing the most valuable type-strain genomes for metagenomic binning, comparative biology and taxonomic classification.</title>
        <authorList>
            <person name="Goeker M."/>
        </authorList>
    </citation>
    <scope>NUCLEOTIDE SEQUENCE [LARGE SCALE GENOMIC DNA]</scope>
    <source>
        <strain evidence="3 4">DSM 21667</strain>
    </source>
</reference>
<dbReference type="Gene3D" id="2.40.128.110">
    <property type="entry name" value="Lipid/polyisoprenoid-binding, YceI-like"/>
    <property type="match status" value="1"/>
</dbReference>
<protein>
    <submittedName>
        <fullName evidence="3">Polyisoprenoid-binding protein YceI</fullName>
    </submittedName>
</protein>
<sequence length="177" mass="18806">MRLALALLLCLAGAAQAKDYTVDPSSTLGFSGNYQGEKFSGKFPRFSAKISLDKADLAAAKLEVDIDVTSITTGNADYDSELKGSKFFDFAKFPKAHFVSTAVKESGGALTADGNLTIRDKTRPVQLKLDFKPAGDGGTLDVQATLKRLDFDVGTDDYADTSTIGADVTVTSHLVLK</sequence>
<dbReference type="PANTHER" id="PTHR34406:SF1">
    <property type="entry name" value="PROTEIN YCEI"/>
    <property type="match status" value="1"/>
</dbReference>
<name>A0A4V3DLY1_9GAMM</name>
<dbReference type="Pfam" id="PF04264">
    <property type="entry name" value="YceI"/>
    <property type="match status" value="1"/>
</dbReference>
<dbReference type="Proteomes" id="UP000295293">
    <property type="component" value="Unassembled WGS sequence"/>
</dbReference>
<evidence type="ECO:0000256" key="1">
    <source>
        <dbReference type="SAM" id="SignalP"/>
    </source>
</evidence>
<dbReference type="SUPFAM" id="SSF101874">
    <property type="entry name" value="YceI-like"/>
    <property type="match status" value="1"/>
</dbReference>
<proteinExistence type="predicted"/>
<dbReference type="InterPro" id="IPR007372">
    <property type="entry name" value="Lipid/polyisoprenoid-bd_YceI"/>
</dbReference>
<evidence type="ECO:0000313" key="4">
    <source>
        <dbReference type="Proteomes" id="UP000295293"/>
    </source>
</evidence>
<organism evidence="3 4">
    <name type="scientific">Tahibacter aquaticus</name>
    <dbReference type="NCBI Taxonomy" id="520092"/>
    <lineage>
        <taxon>Bacteria</taxon>
        <taxon>Pseudomonadati</taxon>
        <taxon>Pseudomonadota</taxon>
        <taxon>Gammaproteobacteria</taxon>
        <taxon>Lysobacterales</taxon>
        <taxon>Rhodanobacteraceae</taxon>
        <taxon>Tahibacter</taxon>
    </lineage>
</organism>
<evidence type="ECO:0000259" key="2">
    <source>
        <dbReference type="SMART" id="SM00867"/>
    </source>
</evidence>
<feature type="chain" id="PRO_5020649607" evidence="1">
    <location>
        <begin position="18"/>
        <end position="177"/>
    </location>
</feature>
<dbReference type="PANTHER" id="PTHR34406">
    <property type="entry name" value="PROTEIN YCEI"/>
    <property type="match status" value="1"/>
</dbReference>
<accession>A0A4V3DLY1</accession>
<dbReference type="InterPro" id="IPR036761">
    <property type="entry name" value="TTHA0802/YceI-like_sf"/>
</dbReference>
<dbReference type="EMBL" id="SNZH01000010">
    <property type="protein sequence ID" value="TDR41662.1"/>
    <property type="molecule type" value="Genomic_DNA"/>
</dbReference>
<feature type="signal peptide" evidence="1">
    <location>
        <begin position="1"/>
        <end position="17"/>
    </location>
</feature>
<dbReference type="AlphaFoldDB" id="A0A4V3DLY1"/>
<dbReference type="SMART" id="SM00867">
    <property type="entry name" value="YceI"/>
    <property type="match status" value="1"/>
</dbReference>
<dbReference type="RefSeq" id="WP_133819737.1">
    <property type="nucleotide sequence ID" value="NZ_SNZH01000010.1"/>
</dbReference>
<feature type="domain" description="Lipid/polyisoprenoid-binding YceI-like" evidence="2">
    <location>
        <begin position="19"/>
        <end position="177"/>
    </location>
</feature>
<keyword evidence="4" id="KW-1185">Reference proteome</keyword>
<gene>
    <name evidence="3" type="ORF">DFR29_110145</name>
</gene>
<keyword evidence="1" id="KW-0732">Signal</keyword>
<evidence type="ECO:0000313" key="3">
    <source>
        <dbReference type="EMBL" id="TDR41662.1"/>
    </source>
</evidence>